<dbReference type="InParanoid" id="A0A058ZXK6"/>
<name>A0A058ZXK6_EUCGR</name>
<dbReference type="Gramene" id="KCW46527">
    <property type="protein sequence ID" value="KCW46527"/>
    <property type="gene ID" value="EUGRSUZ_K00357"/>
</dbReference>
<protein>
    <submittedName>
        <fullName evidence="2">Uncharacterized protein</fullName>
    </submittedName>
</protein>
<reference evidence="2" key="1">
    <citation type="submission" date="2013-07" db="EMBL/GenBank/DDBJ databases">
        <title>The genome of Eucalyptus grandis.</title>
        <authorList>
            <person name="Schmutz J."/>
            <person name="Hayes R."/>
            <person name="Myburg A."/>
            <person name="Tuskan G."/>
            <person name="Grattapaglia D."/>
            <person name="Rokhsar D.S."/>
        </authorList>
    </citation>
    <scope>NUCLEOTIDE SEQUENCE</scope>
    <source>
        <tissue evidence="2">Leaf extractions</tissue>
    </source>
</reference>
<dbReference type="AlphaFoldDB" id="A0A058ZXK6"/>
<keyword evidence="1" id="KW-1133">Transmembrane helix</keyword>
<accession>A0A058ZXK6</accession>
<feature type="transmembrane region" description="Helical" evidence="1">
    <location>
        <begin position="101"/>
        <end position="123"/>
    </location>
</feature>
<organism evidence="2">
    <name type="scientific">Eucalyptus grandis</name>
    <name type="common">Flooded gum</name>
    <dbReference type="NCBI Taxonomy" id="71139"/>
    <lineage>
        <taxon>Eukaryota</taxon>
        <taxon>Viridiplantae</taxon>
        <taxon>Streptophyta</taxon>
        <taxon>Embryophyta</taxon>
        <taxon>Tracheophyta</taxon>
        <taxon>Spermatophyta</taxon>
        <taxon>Magnoliopsida</taxon>
        <taxon>eudicotyledons</taxon>
        <taxon>Gunneridae</taxon>
        <taxon>Pentapetalae</taxon>
        <taxon>rosids</taxon>
        <taxon>malvids</taxon>
        <taxon>Myrtales</taxon>
        <taxon>Myrtaceae</taxon>
        <taxon>Myrtoideae</taxon>
        <taxon>Eucalypteae</taxon>
        <taxon>Eucalyptus</taxon>
    </lineage>
</organism>
<evidence type="ECO:0000313" key="2">
    <source>
        <dbReference type="EMBL" id="KCW46527.1"/>
    </source>
</evidence>
<proteinExistence type="predicted"/>
<keyword evidence="1" id="KW-0812">Transmembrane</keyword>
<keyword evidence="1" id="KW-0472">Membrane</keyword>
<sequence>MPDPGVPPVCSVPMVVLAPSPVDHIFQHAAVNGLSSSLASSCPLGPRERHGPPLRRFTGRPIEDHFSRPSLDLTQPVEKVRRFRRSSFLCRVEIYQRRRGVGSVSVFACGIVAVVFFGSNLTWVCREVLVDERASSV</sequence>
<dbReference type="EMBL" id="KK198763">
    <property type="protein sequence ID" value="KCW46527.1"/>
    <property type="molecule type" value="Genomic_DNA"/>
</dbReference>
<evidence type="ECO:0000256" key="1">
    <source>
        <dbReference type="SAM" id="Phobius"/>
    </source>
</evidence>
<gene>
    <name evidence="2" type="ORF">EUGRSUZ_K00357</name>
</gene>